<dbReference type="InterPro" id="IPR001135">
    <property type="entry name" value="NADH_Q_OxRdtase_suD"/>
</dbReference>
<evidence type="ECO:0000256" key="2">
    <source>
        <dbReference type="PIRSR" id="PIRSR601501-1"/>
    </source>
</evidence>
<dbReference type="Pfam" id="PF00346">
    <property type="entry name" value="Complex1_49kDa"/>
    <property type="match status" value="1"/>
</dbReference>
<dbReference type="Gene3D" id="1.10.645.10">
    <property type="entry name" value="Cytochrome-c3 Hydrogenase, chain B"/>
    <property type="match status" value="1"/>
</dbReference>
<organism evidence="4">
    <name type="scientific">uncultured Chloroflexia bacterium</name>
    <dbReference type="NCBI Taxonomy" id="1672391"/>
    <lineage>
        <taxon>Bacteria</taxon>
        <taxon>Bacillati</taxon>
        <taxon>Chloroflexota</taxon>
        <taxon>Chloroflexia</taxon>
        <taxon>environmental samples</taxon>
    </lineage>
</organism>
<keyword evidence="2" id="KW-0533">Nickel</keyword>
<dbReference type="GO" id="GO:0016651">
    <property type="term" value="F:oxidoreductase activity, acting on NAD(P)H"/>
    <property type="evidence" value="ECO:0007669"/>
    <property type="project" value="InterPro"/>
</dbReference>
<keyword evidence="1" id="KW-0560">Oxidoreductase</keyword>
<feature type="non-terminal residue" evidence="4">
    <location>
        <position position="338"/>
    </location>
</feature>
<evidence type="ECO:0000256" key="1">
    <source>
        <dbReference type="ARBA" id="ARBA00023002"/>
    </source>
</evidence>
<dbReference type="GO" id="GO:0051287">
    <property type="term" value="F:NAD binding"/>
    <property type="evidence" value="ECO:0007669"/>
    <property type="project" value="InterPro"/>
</dbReference>
<dbReference type="SUPFAM" id="SSF56762">
    <property type="entry name" value="HydB/Nqo4-like"/>
    <property type="match status" value="1"/>
</dbReference>
<protein>
    <recommendedName>
        <fullName evidence="3">NADH-quinone oxidoreductase subunit D domain-containing protein</fullName>
    </recommendedName>
</protein>
<dbReference type="InterPro" id="IPR001501">
    <property type="entry name" value="Ni-dep_hyd_lsu"/>
</dbReference>
<accession>A0A6J4H6C6</accession>
<dbReference type="GO" id="GO:0048038">
    <property type="term" value="F:quinone binding"/>
    <property type="evidence" value="ECO:0007669"/>
    <property type="project" value="InterPro"/>
</dbReference>
<dbReference type="InterPro" id="IPR029014">
    <property type="entry name" value="NiFe-Hase_large"/>
</dbReference>
<feature type="binding site" evidence="2">
    <location>
        <position position="63"/>
    </location>
    <ligand>
        <name>Ni(2+)</name>
        <dbReference type="ChEBI" id="CHEBI:49786"/>
    </ligand>
</feature>
<comment type="cofactor">
    <cofactor evidence="2">
        <name>Ni(2+)</name>
        <dbReference type="ChEBI" id="CHEBI:49786"/>
    </cofactor>
</comment>
<sequence>MSYLLPLGPFDQIWRGPQRIVLRVEGERILDIERYDGYHARDCAVRLRRLPLAHCYPLVNRICGVHSHHHALAWTLCLEQLAGLEVPPRAQVMRTALAEIERITSHLLECARVIALLGLRDVFQRLFGLRELALRAAQTITGHRLVQDFARPGGTQDDLHTDEHRELQAMLAALADDLERLVGRLWSHRGLRRRTAGVGVLAPPLLEALHIQGWIARASGSQADERRDHPYDAYSQGAPLRVTLSTGDVFARLMTLAGEAFESSRWTRDLVRELPGGRWRGDLLDAVPPGTAVTTVEAPSGALRYRVVSDGGRAATVSIESLARPDRMLLRAALAERL</sequence>
<reference evidence="4" key="1">
    <citation type="submission" date="2020-02" db="EMBL/GenBank/DDBJ databases">
        <authorList>
            <person name="Meier V. D."/>
        </authorList>
    </citation>
    <scope>NUCLEOTIDE SEQUENCE</scope>
    <source>
        <strain evidence="4">AVDCRST_MAG26</strain>
    </source>
</reference>
<name>A0A6J4H6C6_9CHLR</name>
<dbReference type="InterPro" id="IPR052197">
    <property type="entry name" value="ComplexI_49kDa-like"/>
</dbReference>
<keyword evidence="2" id="KW-0479">Metal-binding</keyword>
<evidence type="ECO:0000313" key="4">
    <source>
        <dbReference type="EMBL" id="CAA9215214.1"/>
    </source>
</evidence>
<dbReference type="PANTHER" id="PTHR43485:SF1">
    <property type="entry name" value="FORMATE HYDROGENLYASE SUBUNIT 5-RELATED"/>
    <property type="match status" value="1"/>
</dbReference>
<dbReference type="EMBL" id="CADCTK010000065">
    <property type="protein sequence ID" value="CAA9215214.1"/>
    <property type="molecule type" value="Genomic_DNA"/>
</dbReference>
<evidence type="ECO:0000259" key="3">
    <source>
        <dbReference type="Pfam" id="PF00346"/>
    </source>
</evidence>
<dbReference type="Pfam" id="PF00374">
    <property type="entry name" value="NiFeSe_Hases"/>
    <property type="match status" value="1"/>
</dbReference>
<proteinExistence type="predicted"/>
<feature type="domain" description="NADH-quinone oxidoreductase subunit D" evidence="3">
    <location>
        <begin position="120"/>
        <end position="280"/>
    </location>
</feature>
<dbReference type="GO" id="GO:0016151">
    <property type="term" value="F:nickel cation binding"/>
    <property type="evidence" value="ECO:0007669"/>
    <property type="project" value="InterPro"/>
</dbReference>
<dbReference type="PANTHER" id="PTHR43485">
    <property type="entry name" value="HYDROGENASE-4 COMPONENT G"/>
    <property type="match status" value="1"/>
</dbReference>
<gene>
    <name evidence="4" type="ORF">AVDCRST_MAG26-281</name>
</gene>
<dbReference type="AlphaFoldDB" id="A0A6J4H6C6"/>